<evidence type="ECO:0000313" key="3">
    <source>
        <dbReference type="Proteomes" id="UP000504634"/>
    </source>
</evidence>
<dbReference type="PROSITE" id="PS51144">
    <property type="entry name" value="ALPHA_CA_2"/>
    <property type="match status" value="1"/>
</dbReference>
<dbReference type="Pfam" id="PF00194">
    <property type="entry name" value="Carb_anhydrase"/>
    <property type="match status" value="1"/>
</dbReference>
<dbReference type="GO" id="GO:0004089">
    <property type="term" value="F:carbonate dehydratase activity"/>
    <property type="evidence" value="ECO:0007669"/>
    <property type="project" value="InterPro"/>
</dbReference>
<evidence type="ECO:0000313" key="4">
    <source>
        <dbReference type="RefSeq" id="XP_030387845.1"/>
    </source>
</evidence>
<sequence>MLALLWSILTTPIALIMSYAAESKLLMVLVSCTMALIFILNIQAGCTICNGLIESLSSINCHISKRQLERQPSPINIVRSLVHQRRQPCPLFWHNYYELPQAVLLENNGSTVIMRIACAPELTPHLSGIEPSENYYFEEATFKWGMLESEHSIDSLKFALEMQVLHRTNLANANCKFLTISYLFSILEHNKILGQVVDNLEAIVVPGSCIELPPFDLGSLVRPFDSGYYTYHGTYDNGGTVLPTKWLIYSRTFGMSLTQLRRFGELCTHDGSRIAGNARKTQPLGNRCVQYQN</sequence>
<dbReference type="PANTHER" id="PTHR18952:SF233">
    <property type="entry name" value="CARBONIC ANHYDRASE 14"/>
    <property type="match status" value="1"/>
</dbReference>
<evidence type="ECO:0000256" key="1">
    <source>
        <dbReference type="ARBA" id="ARBA00010718"/>
    </source>
</evidence>
<dbReference type="GeneID" id="115634327"/>
<keyword evidence="3" id="KW-1185">Reference proteome</keyword>
<evidence type="ECO:0000259" key="2">
    <source>
        <dbReference type="PROSITE" id="PS51144"/>
    </source>
</evidence>
<comment type="similarity">
    <text evidence="1">Belongs to the alpha-carbonic anhydrase family.</text>
</comment>
<protein>
    <submittedName>
        <fullName evidence="4">Carbonic anhydrase 1</fullName>
    </submittedName>
</protein>
<dbReference type="RefSeq" id="XP_030387845.1">
    <property type="nucleotide sequence ID" value="XM_030531985.1"/>
</dbReference>
<dbReference type="PANTHER" id="PTHR18952">
    <property type="entry name" value="CARBONIC ANHYDRASE"/>
    <property type="match status" value="1"/>
</dbReference>
<proteinExistence type="inferred from homology"/>
<name>A0A6J2UI65_DROLE</name>
<dbReference type="Gene3D" id="3.10.200.10">
    <property type="entry name" value="Alpha carbonic anhydrase"/>
    <property type="match status" value="1"/>
</dbReference>
<dbReference type="InterPro" id="IPR023561">
    <property type="entry name" value="Carbonic_anhydrase_a-class"/>
</dbReference>
<dbReference type="CTD" id="37359"/>
<reference evidence="4" key="1">
    <citation type="submission" date="2025-08" db="UniProtKB">
        <authorList>
            <consortium name="RefSeq"/>
        </authorList>
    </citation>
    <scope>IDENTIFICATION</scope>
    <source>
        <strain evidence="4">11010-0011.00</strain>
        <tissue evidence="4">Whole body</tissue>
    </source>
</reference>
<accession>A0A6J2UI65</accession>
<dbReference type="GO" id="GO:0005737">
    <property type="term" value="C:cytoplasm"/>
    <property type="evidence" value="ECO:0007669"/>
    <property type="project" value="TreeGrafter"/>
</dbReference>
<dbReference type="AlphaFoldDB" id="A0A6J2UI65"/>
<dbReference type="Proteomes" id="UP000504634">
    <property type="component" value="Unplaced"/>
</dbReference>
<organism evidence="3 4">
    <name type="scientific">Drosophila lebanonensis</name>
    <name type="common">Fruit fly</name>
    <name type="synonym">Scaptodrosophila lebanonensis</name>
    <dbReference type="NCBI Taxonomy" id="7225"/>
    <lineage>
        <taxon>Eukaryota</taxon>
        <taxon>Metazoa</taxon>
        <taxon>Ecdysozoa</taxon>
        <taxon>Arthropoda</taxon>
        <taxon>Hexapoda</taxon>
        <taxon>Insecta</taxon>
        <taxon>Pterygota</taxon>
        <taxon>Neoptera</taxon>
        <taxon>Endopterygota</taxon>
        <taxon>Diptera</taxon>
        <taxon>Brachycera</taxon>
        <taxon>Muscomorpha</taxon>
        <taxon>Ephydroidea</taxon>
        <taxon>Drosophilidae</taxon>
        <taxon>Scaptodrosophila</taxon>
    </lineage>
</organism>
<dbReference type="GO" id="GO:0008270">
    <property type="term" value="F:zinc ion binding"/>
    <property type="evidence" value="ECO:0007669"/>
    <property type="project" value="InterPro"/>
</dbReference>
<dbReference type="OrthoDB" id="429145at2759"/>
<feature type="domain" description="Alpha-carbonic anhydrase" evidence="2">
    <location>
        <begin position="52"/>
        <end position="293"/>
    </location>
</feature>
<dbReference type="InterPro" id="IPR036398">
    <property type="entry name" value="CA_dom_sf"/>
</dbReference>
<gene>
    <name evidence="4" type="primary">LOC115634327</name>
</gene>
<dbReference type="SMART" id="SM01057">
    <property type="entry name" value="Carb_anhydrase"/>
    <property type="match status" value="1"/>
</dbReference>
<dbReference type="SUPFAM" id="SSF51069">
    <property type="entry name" value="Carbonic anhydrase"/>
    <property type="match status" value="1"/>
</dbReference>
<dbReference type="InterPro" id="IPR001148">
    <property type="entry name" value="CA_dom"/>
</dbReference>